<evidence type="ECO:0000256" key="7">
    <source>
        <dbReference type="ARBA" id="ARBA00022801"/>
    </source>
</evidence>
<feature type="active site" description="Proton donor/acceptor" evidence="10">
    <location>
        <position position="277"/>
    </location>
</feature>
<feature type="compositionally biased region" description="Low complexity" evidence="13">
    <location>
        <begin position="48"/>
        <end position="62"/>
    </location>
</feature>
<evidence type="ECO:0000256" key="10">
    <source>
        <dbReference type="PIRSR" id="PIRSR611150-1"/>
    </source>
</evidence>
<dbReference type="SUPFAM" id="SSF53474">
    <property type="entry name" value="alpha/beta-Hydrolases"/>
    <property type="match status" value="1"/>
</dbReference>
<evidence type="ECO:0000256" key="5">
    <source>
        <dbReference type="ARBA" id="ARBA00022525"/>
    </source>
</evidence>
<dbReference type="AlphaFoldDB" id="A0A6A5TUV2"/>
<reference evidence="14" key="1">
    <citation type="journal article" date="2020" name="Stud. Mycol.">
        <title>101 Dothideomycetes genomes: a test case for predicting lifestyles and emergence of pathogens.</title>
        <authorList>
            <person name="Haridas S."/>
            <person name="Albert R."/>
            <person name="Binder M."/>
            <person name="Bloem J."/>
            <person name="Labutti K."/>
            <person name="Salamov A."/>
            <person name="Andreopoulos B."/>
            <person name="Baker S."/>
            <person name="Barry K."/>
            <person name="Bills G."/>
            <person name="Bluhm B."/>
            <person name="Cannon C."/>
            <person name="Castanera R."/>
            <person name="Culley D."/>
            <person name="Daum C."/>
            <person name="Ezra D."/>
            <person name="Gonzalez J."/>
            <person name="Henrissat B."/>
            <person name="Kuo A."/>
            <person name="Liang C."/>
            <person name="Lipzen A."/>
            <person name="Lutzoni F."/>
            <person name="Magnuson J."/>
            <person name="Mondo S."/>
            <person name="Nolan M."/>
            <person name="Ohm R."/>
            <person name="Pangilinan J."/>
            <person name="Park H.-J."/>
            <person name="Ramirez L."/>
            <person name="Alfaro M."/>
            <person name="Sun H."/>
            <person name="Tritt A."/>
            <person name="Yoshinaga Y."/>
            <person name="Zwiers L.-H."/>
            <person name="Turgeon B."/>
            <person name="Goodwin S."/>
            <person name="Spatafora J."/>
            <person name="Crous P."/>
            <person name="Grigoriev I."/>
        </authorList>
    </citation>
    <scope>NUCLEOTIDE SEQUENCE</scope>
    <source>
        <strain evidence="14">CBS 675.92</strain>
    </source>
</reference>
<dbReference type="Gene3D" id="3.40.50.1820">
    <property type="entry name" value="alpha/beta hydrolase"/>
    <property type="match status" value="1"/>
</dbReference>
<dbReference type="SMART" id="SM01110">
    <property type="entry name" value="Cutinase"/>
    <property type="match status" value="1"/>
</dbReference>
<dbReference type="PRINTS" id="PR00129">
    <property type="entry name" value="CUTINASE"/>
</dbReference>
<keyword evidence="4 12" id="KW-0719">Serine esterase</keyword>
<feature type="active site" description="Nucleophile" evidence="10">
    <location>
        <position position="213"/>
    </location>
</feature>
<dbReference type="EMBL" id="ML977009">
    <property type="protein sequence ID" value="KAF1952707.1"/>
    <property type="molecule type" value="Genomic_DNA"/>
</dbReference>
<feature type="compositionally biased region" description="Polar residues" evidence="13">
    <location>
        <begin position="79"/>
        <end position="97"/>
    </location>
</feature>
<protein>
    <recommendedName>
        <fullName evidence="3 12">Cutinase</fullName>
        <ecNumber evidence="3 12">3.1.1.74</ecNumber>
    </recommendedName>
</protein>
<dbReference type="OrthoDB" id="2975078at2759"/>
<feature type="region of interest" description="Disordered" evidence="13">
    <location>
        <begin position="35"/>
        <end position="120"/>
    </location>
</feature>
<sequence>MKYYTPLSVLVLAGLSDARPMPQFSLPSIGDLFPGLPKPTGGPGSGSGISLPSLGGILPTGIPSGGGLPSGSPGRPTSAAQVTPTPTGIDNSTQPTATEAAGTVPSDCTPQATQGGSTENGVADKNCCTDLTIIFARGTGEPGNVGIIAGPKMFSSLRSSLGADRVTIQGVDYPADAAGNANLGGSGGSAMASSIKAAKEQCPSTKIVLSGYSQGAMVVHNVFSAQGVSSADVAGAVLFGDPLKTQKVGDLAADKVQQFCGTTDMICGTGDNPTGGHTSYGSVGEEAAQFVVGAAGLA</sequence>
<dbReference type="InterPro" id="IPR011150">
    <property type="entry name" value="Cutinase_monf"/>
</dbReference>
<feature type="active site" evidence="10">
    <location>
        <position position="264"/>
    </location>
</feature>
<evidence type="ECO:0000256" key="8">
    <source>
        <dbReference type="ARBA" id="ARBA00023157"/>
    </source>
</evidence>
<dbReference type="GO" id="GO:0016052">
    <property type="term" value="P:carbohydrate catabolic process"/>
    <property type="evidence" value="ECO:0007669"/>
    <property type="project" value="TreeGrafter"/>
</dbReference>
<evidence type="ECO:0000313" key="15">
    <source>
        <dbReference type="Proteomes" id="UP000800035"/>
    </source>
</evidence>
<evidence type="ECO:0000256" key="2">
    <source>
        <dbReference type="ARBA" id="ARBA00007534"/>
    </source>
</evidence>
<evidence type="ECO:0000256" key="4">
    <source>
        <dbReference type="ARBA" id="ARBA00022487"/>
    </source>
</evidence>
<keyword evidence="5 12" id="KW-0964">Secreted</keyword>
<evidence type="ECO:0000256" key="9">
    <source>
        <dbReference type="ARBA" id="ARBA00034045"/>
    </source>
</evidence>
<evidence type="ECO:0000256" key="1">
    <source>
        <dbReference type="ARBA" id="ARBA00004613"/>
    </source>
</evidence>
<gene>
    <name evidence="14" type="ORF">CC80DRAFT_571984</name>
</gene>
<name>A0A6A5TUV2_9PLEO</name>
<feature type="disulfide bond" evidence="11">
    <location>
        <begin position="260"/>
        <end position="267"/>
    </location>
</feature>
<organism evidence="14 15">
    <name type="scientific">Byssothecium circinans</name>
    <dbReference type="NCBI Taxonomy" id="147558"/>
    <lineage>
        <taxon>Eukaryota</taxon>
        <taxon>Fungi</taxon>
        <taxon>Dikarya</taxon>
        <taxon>Ascomycota</taxon>
        <taxon>Pezizomycotina</taxon>
        <taxon>Dothideomycetes</taxon>
        <taxon>Pleosporomycetidae</taxon>
        <taxon>Pleosporales</taxon>
        <taxon>Massarineae</taxon>
        <taxon>Massarinaceae</taxon>
        <taxon>Byssothecium</taxon>
    </lineage>
</organism>
<evidence type="ECO:0000256" key="3">
    <source>
        <dbReference type="ARBA" id="ARBA00013095"/>
    </source>
</evidence>
<comment type="subcellular location">
    <subcellularLocation>
        <location evidence="1 12">Secreted</location>
    </subcellularLocation>
</comment>
<keyword evidence="8 11" id="KW-1015">Disulfide bond</keyword>
<dbReference type="PROSITE" id="PS00155">
    <property type="entry name" value="CUTINASE_1"/>
    <property type="match status" value="1"/>
</dbReference>
<evidence type="ECO:0000256" key="12">
    <source>
        <dbReference type="RuleBase" id="RU361263"/>
    </source>
</evidence>
<keyword evidence="15" id="KW-1185">Reference proteome</keyword>
<evidence type="ECO:0000313" key="14">
    <source>
        <dbReference type="EMBL" id="KAF1952707.1"/>
    </source>
</evidence>
<keyword evidence="7 12" id="KW-0378">Hydrolase</keyword>
<proteinExistence type="inferred from homology"/>
<accession>A0A6A5TUV2</accession>
<dbReference type="GO" id="GO:0050525">
    <property type="term" value="F:cutinase activity"/>
    <property type="evidence" value="ECO:0007669"/>
    <property type="project" value="UniProtKB-UniRule"/>
</dbReference>
<feature type="compositionally biased region" description="Polar residues" evidence="13">
    <location>
        <begin position="106"/>
        <end position="120"/>
    </location>
</feature>
<comment type="similarity">
    <text evidence="2 12">Belongs to the cutinase family.</text>
</comment>
<feature type="disulfide bond" evidence="11">
    <location>
        <begin position="128"/>
        <end position="202"/>
    </location>
</feature>
<comment type="function">
    <text evidence="12">Catalyzes the hydrolysis of complex carboxylic polyesters found in the cell wall of plants. Degrades cutin, a macromolecule that forms the structure of the plant cuticle.</text>
</comment>
<keyword evidence="6" id="KW-0732">Signal</keyword>
<dbReference type="InterPro" id="IPR000675">
    <property type="entry name" value="Cutinase/axe"/>
</dbReference>
<dbReference type="Proteomes" id="UP000800035">
    <property type="component" value="Unassembled WGS sequence"/>
</dbReference>
<evidence type="ECO:0000256" key="13">
    <source>
        <dbReference type="SAM" id="MobiDB-lite"/>
    </source>
</evidence>
<evidence type="ECO:0000256" key="11">
    <source>
        <dbReference type="PIRSR" id="PIRSR611150-2"/>
    </source>
</evidence>
<dbReference type="PANTHER" id="PTHR48250:SF2">
    <property type="entry name" value="CUTINASE"/>
    <property type="match status" value="1"/>
</dbReference>
<dbReference type="InterPro" id="IPR043580">
    <property type="entry name" value="CUTINASE_1"/>
</dbReference>
<dbReference type="InterPro" id="IPR029058">
    <property type="entry name" value="AB_hydrolase_fold"/>
</dbReference>
<dbReference type="EC" id="3.1.1.74" evidence="3 12"/>
<evidence type="ECO:0000256" key="6">
    <source>
        <dbReference type="ARBA" id="ARBA00022729"/>
    </source>
</evidence>
<comment type="catalytic activity">
    <reaction evidence="9 12">
        <text>cutin + H2O = cutin monomers.</text>
        <dbReference type="EC" id="3.1.1.74"/>
    </reaction>
</comment>
<dbReference type="GO" id="GO:0005576">
    <property type="term" value="C:extracellular region"/>
    <property type="evidence" value="ECO:0007669"/>
    <property type="project" value="UniProtKB-SubCell"/>
</dbReference>
<dbReference type="Pfam" id="PF01083">
    <property type="entry name" value="Cutinase"/>
    <property type="match status" value="1"/>
</dbReference>
<dbReference type="PANTHER" id="PTHR48250">
    <property type="entry name" value="CUTINASE 2-RELATED"/>
    <property type="match status" value="1"/>
</dbReference>